<reference evidence="5" key="1">
    <citation type="submission" date="2019-12" db="EMBL/GenBank/DDBJ databases">
        <authorList>
            <person name="zhang j."/>
            <person name="sun C.M."/>
        </authorList>
    </citation>
    <scope>NUCLEOTIDE SEQUENCE</scope>
    <source>
        <strain evidence="5">NS-1</strain>
    </source>
</reference>
<sequence>MNINFDASKPIYEQIIDQIKQMLVRGELNPGDKLPSQRDMAKKIEVNPNTIQRAYREMETLELVETQRGRGTFIKEDKNMVLEIKKEMARNATFRFLQEMTAIGFSTEEIINLVEKGLINFKVNKEN</sequence>
<dbReference type="Proteomes" id="UP000665020">
    <property type="component" value="Chromosome"/>
</dbReference>
<keyword evidence="6" id="KW-1185">Reference proteome</keyword>
<dbReference type="InterPro" id="IPR000524">
    <property type="entry name" value="Tscrpt_reg_HTH_GntR"/>
</dbReference>
<dbReference type="PANTHER" id="PTHR38445:SF6">
    <property type="entry name" value="GNTR-FAMILY TRANSCRIPTIONAL REGULATOR"/>
    <property type="match status" value="1"/>
</dbReference>
<evidence type="ECO:0000259" key="4">
    <source>
        <dbReference type="PROSITE" id="PS50949"/>
    </source>
</evidence>
<dbReference type="KEGG" id="ifn:GM661_05680"/>
<evidence type="ECO:0000256" key="3">
    <source>
        <dbReference type="ARBA" id="ARBA00023163"/>
    </source>
</evidence>
<dbReference type="SMART" id="SM00345">
    <property type="entry name" value="HTH_GNTR"/>
    <property type="match status" value="1"/>
</dbReference>
<dbReference type="EMBL" id="CP046640">
    <property type="protein sequence ID" value="QTL97508.1"/>
    <property type="molecule type" value="Genomic_DNA"/>
</dbReference>
<protein>
    <submittedName>
        <fullName evidence="5">GntR family transcriptional regulator</fullName>
    </submittedName>
</protein>
<evidence type="ECO:0000313" key="5">
    <source>
        <dbReference type="EMBL" id="QTL97508.1"/>
    </source>
</evidence>
<dbReference type="GO" id="GO:0003677">
    <property type="term" value="F:DNA binding"/>
    <property type="evidence" value="ECO:0007669"/>
    <property type="project" value="UniProtKB-KW"/>
</dbReference>
<proteinExistence type="predicted"/>
<keyword evidence="3" id="KW-0804">Transcription</keyword>
<dbReference type="AlphaFoldDB" id="A0A8A7KD20"/>
<evidence type="ECO:0000256" key="2">
    <source>
        <dbReference type="ARBA" id="ARBA00023125"/>
    </source>
</evidence>
<dbReference type="SUPFAM" id="SSF46785">
    <property type="entry name" value="Winged helix' DNA-binding domain"/>
    <property type="match status" value="1"/>
</dbReference>
<organism evidence="5 6">
    <name type="scientific">Iocasia fonsfrigidae</name>
    <dbReference type="NCBI Taxonomy" id="2682810"/>
    <lineage>
        <taxon>Bacteria</taxon>
        <taxon>Bacillati</taxon>
        <taxon>Bacillota</taxon>
        <taxon>Clostridia</taxon>
        <taxon>Halanaerobiales</taxon>
        <taxon>Halanaerobiaceae</taxon>
        <taxon>Iocasia</taxon>
    </lineage>
</organism>
<name>A0A8A7KD20_9FIRM</name>
<keyword evidence="1" id="KW-0805">Transcription regulation</keyword>
<dbReference type="CDD" id="cd07377">
    <property type="entry name" value="WHTH_GntR"/>
    <property type="match status" value="1"/>
</dbReference>
<keyword evidence="2" id="KW-0238">DNA-binding</keyword>
<dbReference type="Pfam" id="PF00392">
    <property type="entry name" value="GntR"/>
    <property type="match status" value="1"/>
</dbReference>
<feature type="domain" description="HTH gntR-type" evidence="4">
    <location>
        <begin position="9"/>
        <end position="77"/>
    </location>
</feature>
<accession>A0A8A7KD20</accession>
<dbReference type="RefSeq" id="WP_230869140.1">
    <property type="nucleotide sequence ID" value="NZ_CP046640.1"/>
</dbReference>
<dbReference type="Gene3D" id="1.10.10.10">
    <property type="entry name" value="Winged helix-like DNA-binding domain superfamily/Winged helix DNA-binding domain"/>
    <property type="match status" value="1"/>
</dbReference>
<dbReference type="PANTHER" id="PTHR38445">
    <property type="entry name" value="HTH-TYPE TRANSCRIPTIONAL REPRESSOR YTRA"/>
    <property type="match status" value="1"/>
</dbReference>
<dbReference type="InterPro" id="IPR036390">
    <property type="entry name" value="WH_DNA-bd_sf"/>
</dbReference>
<dbReference type="PROSITE" id="PS50949">
    <property type="entry name" value="HTH_GNTR"/>
    <property type="match status" value="1"/>
</dbReference>
<evidence type="ECO:0000256" key="1">
    <source>
        <dbReference type="ARBA" id="ARBA00023015"/>
    </source>
</evidence>
<dbReference type="GO" id="GO:0003700">
    <property type="term" value="F:DNA-binding transcription factor activity"/>
    <property type="evidence" value="ECO:0007669"/>
    <property type="project" value="InterPro"/>
</dbReference>
<gene>
    <name evidence="5" type="ORF">GM661_05680</name>
</gene>
<evidence type="ECO:0000313" key="6">
    <source>
        <dbReference type="Proteomes" id="UP000665020"/>
    </source>
</evidence>
<dbReference type="InterPro" id="IPR036388">
    <property type="entry name" value="WH-like_DNA-bd_sf"/>
</dbReference>